<evidence type="ECO:0000256" key="2">
    <source>
        <dbReference type="ARBA" id="ARBA00022679"/>
    </source>
</evidence>
<sequence length="301" mass="32770">MIKSMQDIIKKAQLLEPKRIAVAAANDYHVLEAVHMAKEAKLVDPILVGDKKEIEKMLKELKISQQGYKIIDISDPALASQEAVKLVSGGKADILMKGFVDSSIILRAALDRDFGLRTPNRLSHVSVMEIPSYHKILLMSDGAMNINPDVDVKQEIIENGVLIAHAMGIKHPLVGCIAAVEKVNPKMQATLDAQELIIRNQNDRIKGCTIGGPFAMDNAINKEAAQIKEIEDPMAGNVDFLLMPQIESGNIFYKSMMFLGNAKSASIIAGAKKPIVLTSRADSRESKFYSIALAALVADGL</sequence>
<gene>
    <name evidence="5" type="ORF">QJ521_07240</name>
</gene>
<evidence type="ECO:0000259" key="4">
    <source>
        <dbReference type="Pfam" id="PF01515"/>
    </source>
</evidence>
<evidence type="ECO:0000313" key="6">
    <source>
        <dbReference type="Proteomes" id="UP001431532"/>
    </source>
</evidence>
<reference evidence="5" key="1">
    <citation type="submission" date="2023-05" db="EMBL/GenBank/DDBJ databases">
        <title>Mariniplasma microaerophilum sp. nov., a novel anaerobic mollicute isolated from terrestrial mud volcano, Taman Peninsula, Russia.</title>
        <authorList>
            <person name="Khomyakova M.A."/>
            <person name="Merkel A.Y."/>
            <person name="Slobodkin A.I."/>
        </authorList>
    </citation>
    <scope>NUCLEOTIDE SEQUENCE</scope>
    <source>
        <strain evidence="5">M4Ah</strain>
    </source>
</reference>
<comment type="caution">
    <text evidence="5">The sequence shown here is derived from an EMBL/GenBank/DDBJ whole genome shotgun (WGS) entry which is preliminary data.</text>
</comment>
<dbReference type="PANTHER" id="PTHR43356:SF2">
    <property type="entry name" value="PHOSPHATE ACETYLTRANSFERASE"/>
    <property type="match status" value="1"/>
</dbReference>
<dbReference type="Proteomes" id="UP001431532">
    <property type="component" value="Unassembled WGS sequence"/>
</dbReference>
<name>A0AAW6UCH6_9MOLU</name>
<keyword evidence="3" id="KW-0012">Acyltransferase</keyword>
<comment type="similarity">
    <text evidence="1">Belongs to the phosphate acetyltransferase and butyryltransferase family.</text>
</comment>
<dbReference type="PANTHER" id="PTHR43356">
    <property type="entry name" value="PHOSPHATE ACETYLTRANSFERASE"/>
    <property type="match status" value="1"/>
</dbReference>
<dbReference type="Pfam" id="PF01515">
    <property type="entry name" value="PTA_PTB"/>
    <property type="match status" value="2"/>
</dbReference>
<keyword evidence="2" id="KW-0808">Transferase</keyword>
<organism evidence="5 6">
    <name type="scientific">Peloplasma aerotolerans</name>
    <dbReference type="NCBI Taxonomy" id="3044389"/>
    <lineage>
        <taxon>Bacteria</taxon>
        <taxon>Bacillati</taxon>
        <taxon>Mycoplasmatota</taxon>
        <taxon>Mollicutes</taxon>
        <taxon>Acholeplasmatales</taxon>
        <taxon>Acholeplasmataceae</taxon>
        <taxon>Peloplasma</taxon>
    </lineage>
</organism>
<dbReference type="InterPro" id="IPR002505">
    <property type="entry name" value="PTA_PTB"/>
</dbReference>
<protein>
    <submittedName>
        <fullName evidence="5">Bifunctional enoyl-CoA hydratase/phosphate acetyltransferase</fullName>
    </submittedName>
</protein>
<dbReference type="PIRSF" id="PIRSF000428">
    <property type="entry name" value="P_Ac_trans"/>
    <property type="match status" value="1"/>
</dbReference>
<evidence type="ECO:0000256" key="3">
    <source>
        <dbReference type="ARBA" id="ARBA00023315"/>
    </source>
</evidence>
<keyword evidence="6" id="KW-1185">Reference proteome</keyword>
<dbReference type="InterPro" id="IPR012147">
    <property type="entry name" value="P_Ac_Bu_trans"/>
</dbReference>
<dbReference type="AlphaFoldDB" id="A0AAW6UCH6"/>
<dbReference type="SUPFAM" id="SSF53659">
    <property type="entry name" value="Isocitrate/Isopropylmalate dehydrogenase-like"/>
    <property type="match status" value="1"/>
</dbReference>
<accession>A0AAW6UCH6</accession>
<proteinExistence type="inferred from homology"/>
<dbReference type="InterPro" id="IPR050500">
    <property type="entry name" value="Phos_Acetyltrans/Butyryltrans"/>
</dbReference>
<dbReference type="Gene3D" id="3.40.718.10">
    <property type="entry name" value="Isopropylmalate Dehydrogenase"/>
    <property type="match status" value="1"/>
</dbReference>
<evidence type="ECO:0000256" key="1">
    <source>
        <dbReference type="ARBA" id="ARBA00005656"/>
    </source>
</evidence>
<dbReference type="RefSeq" id="WP_282839786.1">
    <property type="nucleotide sequence ID" value="NZ_JASCXW010000025.1"/>
</dbReference>
<dbReference type="NCBIfam" id="NF006045">
    <property type="entry name" value="PRK08190.1"/>
    <property type="match status" value="1"/>
</dbReference>
<feature type="domain" description="Phosphate acetyl/butaryl transferase" evidence="4">
    <location>
        <begin position="6"/>
        <end position="74"/>
    </location>
</feature>
<dbReference type="EMBL" id="JASCXW010000025">
    <property type="protein sequence ID" value="MDI6453354.1"/>
    <property type="molecule type" value="Genomic_DNA"/>
</dbReference>
<evidence type="ECO:0000313" key="5">
    <source>
        <dbReference type="EMBL" id="MDI6453354.1"/>
    </source>
</evidence>
<dbReference type="GO" id="GO:0016746">
    <property type="term" value="F:acyltransferase activity"/>
    <property type="evidence" value="ECO:0007669"/>
    <property type="project" value="UniProtKB-KW"/>
</dbReference>
<feature type="domain" description="Phosphate acetyl/butaryl transferase" evidence="4">
    <location>
        <begin position="82"/>
        <end position="295"/>
    </location>
</feature>